<reference evidence="1 2" key="1">
    <citation type="submission" date="2012-11" db="EMBL/GenBank/DDBJ databases">
        <title>Whole genome sequence of Acidisphaera rubrifaciens HS-AP3.</title>
        <authorList>
            <person name="Azuma Y."/>
            <person name="Higashiura N."/>
            <person name="Hirakawa H."/>
            <person name="Matsushita K."/>
        </authorList>
    </citation>
    <scope>NUCLEOTIDE SEQUENCE [LARGE SCALE GENOMIC DNA]</scope>
    <source>
        <strain evidence="1 2">HS-AP3</strain>
    </source>
</reference>
<evidence type="ECO:0008006" key="3">
    <source>
        <dbReference type="Google" id="ProtNLM"/>
    </source>
</evidence>
<protein>
    <recommendedName>
        <fullName evidence="3">Lipoprotein</fullName>
    </recommendedName>
</protein>
<evidence type="ECO:0000313" key="2">
    <source>
        <dbReference type="Proteomes" id="UP000032680"/>
    </source>
</evidence>
<sequence>MRLFGPAALACLVVGGCAGPLEAYNRGIAKLQLMQATELPDDQIDRVSGTYKGLQTLVAAQGDQPARCPHPRVGTLEIGDMTLELAYTPNLIFTAPVMPDGTVRSVVGQSVLQGHVGNGYAVFTITTPVCSTRFDYRYVI</sequence>
<dbReference type="RefSeq" id="WP_048862905.1">
    <property type="nucleotide sequence ID" value="NZ_BANB01000772.1"/>
</dbReference>
<dbReference type="PROSITE" id="PS51257">
    <property type="entry name" value="PROKAR_LIPOPROTEIN"/>
    <property type="match status" value="1"/>
</dbReference>
<dbReference type="EMBL" id="BANB01000772">
    <property type="protein sequence ID" value="GAN78343.1"/>
    <property type="molecule type" value="Genomic_DNA"/>
</dbReference>
<dbReference type="OrthoDB" id="9970401at2"/>
<accession>A0A0D6PAX0</accession>
<proteinExistence type="predicted"/>
<comment type="caution">
    <text evidence="1">The sequence shown here is derived from an EMBL/GenBank/DDBJ whole genome shotgun (WGS) entry which is preliminary data.</text>
</comment>
<dbReference type="AlphaFoldDB" id="A0A0D6PAX0"/>
<organism evidence="1 2">
    <name type="scientific">Acidisphaera rubrifaciens HS-AP3</name>
    <dbReference type="NCBI Taxonomy" id="1231350"/>
    <lineage>
        <taxon>Bacteria</taxon>
        <taxon>Pseudomonadati</taxon>
        <taxon>Pseudomonadota</taxon>
        <taxon>Alphaproteobacteria</taxon>
        <taxon>Acetobacterales</taxon>
        <taxon>Acetobacteraceae</taxon>
        <taxon>Acidisphaera</taxon>
    </lineage>
</organism>
<keyword evidence="2" id="KW-1185">Reference proteome</keyword>
<evidence type="ECO:0000313" key="1">
    <source>
        <dbReference type="EMBL" id="GAN78343.1"/>
    </source>
</evidence>
<gene>
    <name evidence="1" type="ORF">Asru_0773_02</name>
</gene>
<name>A0A0D6PAX0_9PROT</name>
<dbReference type="Proteomes" id="UP000032680">
    <property type="component" value="Unassembled WGS sequence"/>
</dbReference>